<sequence>MNQQPRKAPLQARSRRALDFLFPGKAPPAASTAAGDDDAPWPPVGACVTVTVVRAAGKERSRARVGWKAKARHRNVASSKARARGPACLSLARSIGTAIRSSPRMQRHILFSLPRLLQARPLFHRSADREVLVQPSQDSSPMHAGPTTVAMPAVTHDDLSIRKAQERRMARSSSQVAIALVALSVICGLGRAPRHVIVADPTHTRSPPAIAGRNHSADGSAFSALQVSYYLMSVDGSQNQLDVCFYNSSGRTALAYAVGAFILLAVAMFAEHAYMLVAVAAPESASAGLVVAHDNPRFASTAATLTWQTCCLFFLTWICFGLAEVLLMIGIGVESGHISDWKKPRPVCHRVRPGMFAAAGILGLITVVVGFVVYVTAVQAQRLRGQPHAPHYGVGGGHFVGHGGAPYPGVQHQHLHPHPAPHPHPHPHPAPSAPEITAAHCQVQPSGASIVTKEVAEV</sequence>
<keyword evidence="4 8" id="KW-1133">Transmembrane helix</keyword>
<dbReference type="GO" id="GO:0012505">
    <property type="term" value="C:endomembrane system"/>
    <property type="evidence" value="ECO:0007669"/>
    <property type="project" value="UniProtKB-SubCell"/>
</dbReference>
<evidence type="ECO:0000313" key="9">
    <source>
        <dbReference type="EMBL" id="KAF8762216.1"/>
    </source>
</evidence>
<feature type="transmembrane region" description="Helical" evidence="8">
    <location>
        <begin position="354"/>
        <end position="377"/>
    </location>
</feature>
<dbReference type="EMBL" id="JACEFO010000662">
    <property type="protein sequence ID" value="KAF8762216.1"/>
    <property type="molecule type" value="Genomic_DNA"/>
</dbReference>
<keyword evidence="5 8" id="KW-0472">Membrane</keyword>
<gene>
    <name evidence="9" type="ORF">HU200_009768</name>
</gene>
<evidence type="ECO:0000256" key="3">
    <source>
        <dbReference type="ARBA" id="ARBA00022729"/>
    </source>
</evidence>
<evidence type="ECO:0000256" key="4">
    <source>
        <dbReference type="ARBA" id="ARBA00022989"/>
    </source>
</evidence>
<feature type="transmembrane region" description="Helical" evidence="8">
    <location>
        <begin position="253"/>
        <end position="270"/>
    </location>
</feature>
<keyword evidence="2 8" id="KW-0812">Transmembrane</keyword>
<organism evidence="9 10">
    <name type="scientific">Digitaria exilis</name>
    <dbReference type="NCBI Taxonomy" id="1010633"/>
    <lineage>
        <taxon>Eukaryota</taxon>
        <taxon>Viridiplantae</taxon>
        <taxon>Streptophyta</taxon>
        <taxon>Embryophyta</taxon>
        <taxon>Tracheophyta</taxon>
        <taxon>Spermatophyta</taxon>
        <taxon>Magnoliopsida</taxon>
        <taxon>Liliopsida</taxon>
        <taxon>Poales</taxon>
        <taxon>Poaceae</taxon>
        <taxon>PACMAD clade</taxon>
        <taxon>Panicoideae</taxon>
        <taxon>Panicodae</taxon>
        <taxon>Paniceae</taxon>
        <taxon>Anthephorinae</taxon>
        <taxon>Digitaria</taxon>
    </lineage>
</organism>
<feature type="compositionally biased region" description="Basic residues" evidence="7">
    <location>
        <begin position="413"/>
        <end position="427"/>
    </location>
</feature>
<evidence type="ECO:0000256" key="7">
    <source>
        <dbReference type="SAM" id="MobiDB-lite"/>
    </source>
</evidence>
<reference evidence="9" key="1">
    <citation type="submission" date="2020-07" db="EMBL/GenBank/DDBJ databases">
        <title>Genome sequence and genetic diversity analysis of an under-domesticated orphan crop, white fonio (Digitaria exilis).</title>
        <authorList>
            <person name="Bennetzen J.L."/>
            <person name="Chen S."/>
            <person name="Ma X."/>
            <person name="Wang X."/>
            <person name="Yssel A.E.J."/>
            <person name="Chaluvadi S.R."/>
            <person name="Johnson M."/>
            <person name="Gangashetty P."/>
            <person name="Hamidou F."/>
            <person name="Sanogo M.D."/>
            <person name="Zwaenepoel A."/>
            <person name="Wallace J."/>
            <person name="Van De Peer Y."/>
            <person name="Van Deynze A."/>
        </authorList>
    </citation>
    <scope>NUCLEOTIDE SEQUENCE</scope>
    <source>
        <tissue evidence="9">Leaves</tissue>
    </source>
</reference>
<comment type="caution">
    <text evidence="9">The sequence shown here is derived from an EMBL/GenBank/DDBJ whole genome shotgun (WGS) entry which is preliminary data.</text>
</comment>
<dbReference type="Pfam" id="PF06749">
    <property type="entry name" value="DUF1218"/>
    <property type="match status" value="1"/>
</dbReference>
<dbReference type="PANTHER" id="PTHR31769">
    <property type="entry name" value="OS07G0462200 PROTEIN-RELATED"/>
    <property type="match status" value="1"/>
</dbReference>
<keyword evidence="10" id="KW-1185">Reference proteome</keyword>
<evidence type="ECO:0000256" key="5">
    <source>
        <dbReference type="ARBA" id="ARBA00023136"/>
    </source>
</evidence>
<feature type="region of interest" description="Disordered" evidence="7">
    <location>
        <begin position="410"/>
        <end position="434"/>
    </location>
</feature>
<comment type="subcellular location">
    <subcellularLocation>
        <location evidence="1">Endomembrane system</location>
        <topology evidence="1">Multi-pass membrane protein</topology>
    </subcellularLocation>
</comment>
<keyword evidence="3" id="KW-0732">Signal</keyword>
<evidence type="ECO:0000256" key="2">
    <source>
        <dbReference type="ARBA" id="ARBA00022692"/>
    </source>
</evidence>
<feature type="transmembrane region" description="Helical" evidence="8">
    <location>
        <begin position="305"/>
        <end position="333"/>
    </location>
</feature>
<dbReference type="AlphaFoldDB" id="A0A835FJL1"/>
<name>A0A835FJL1_9POAL</name>
<proteinExistence type="inferred from homology"/>
<dbReference type="InterPro" id="IPR009606">
    <property type="entry name" value="DEAL/Modifying_wall_lignin1/2"/>
</dbReference>
<evidence type="ECO:0000256" key="8">
    <source>
        <dbReference type="SAM" id="Phobius"/>
    </source>
</evidence>
<evidence type="ECO:0000256" key="1">
    <source>
        <dbReference type="ARBA" id="ARBA00004127"/>
    </source>
</evidence>
<evidence type="ECO:0000256" key="6">
    <source>
        <dbReference type="ARBA" id="ARBA00029467"/>
    </source>
</evidence>
<comment type="similarity">
    <text evidence="6">Belongs to the DESIGUAL family.</text>
</comment>
<evidence type="ECO:0000313" key="10">
    <source>
        <dbReference type="Proteomes" id="UP000636709"/>
    </source>
</evidence>
<dbReference type="Proteomes" id="UP000636709">
    <property type="component" value="Unassembled WGS sequence"/>
</dbReference>
<dbReference type="OrthoDB" id="1861835at2759"/>
<protein>
    <submittedName>
        <fullName evidence="9">Uncharacterized protein</fullName>
    </submittedName>
</protein>
<accession>A0A835FJL1</accession>
<dbReference type="InterPro" id="IPR052222">
    <property type="entry name" value="DESIGUAL"/>
</dbReference>